<organism evidence="14 15">
    <name type="scientific">Pelagomonas calceolata</name>
    <dbReference type="NCBI Taxonomy" id="35677"/>
    <lineage>
        <taxon>Eukaryota</taxon>
        <taxon>Sar</taxon>
        <taxon>Stramenopiles</taxon>
        <taxon>Ochrophyta</taxon>
        <taxon>Pelagophyceae</taxon>
        <taxon>Pelagomonadales</taxon>
        <taxon>Pelagomonadaceae</taxon>
        <taxon>Pelagomonas</taxon>
    </lineage>
</organism>
<name>A0A8J2SXV7_9STRA</name>
<comment type="similarity">
    <text evidence="2">Belongs to the type-1 OGG1 family.</text>
</comment>
<evidence type="ECO:0000256" key="8">
    <source>
        <dbReference type="ARBA" id="ARBA00023242"/>
    </source>
</evidence>
<feature type="domain" description="HhH-GPD" evidence="13">
    <location>
        <begin position="126"/>
        <end position="302"/>
    </location>
</feature>
<dbReference type="SMART" id="SM00478">
    <property type="entry name" value="ENDO3c"/>
    <property type="match status" value="1"/>
</dbReference>
<feature type="compositionally biased region" description="Basic residues" evidence="12">
    <location>
        <begin position="434"/>
        <end position="458"/>
    </location>
</feature>
<gene>
    <name evidence="14" type="ORF">PECAL_5P01000</name>
</gene>
<evidence type="ECO:0000313" key="15">
    <source>
        <dbReference type="Proteomes" id="UP000789595"/>
    </source>
</evidence>
<evidence type="ECO:0000313" key="14">
    <source>
        <dbReference type="EMBL" id="CAH0375569.1"/>
    </source>
</evidence>
<dbReference type="Proteomes" id="UP000789595">
    <property type="component" value="Unassembled WGS sequence"/>
</dbReference>
<keyword evidence="9" id="KW-0511">Multifunctional enzyme</keyword>
<evidence type="ECO:0000256" key="6">
    <source>
        <dbReference type="ARBA" id="ARBA00023204"/>
    </source>
</evidence>
<dbReference type="GO" id="GO:0034039">
    <property type="term" value="F:8-oxo-7,8-dihydroguanine DNA N-glycosylase activity"/>
    <property type="evidence" value="ECO:0007669"/>
    <property type="project" value="TreeGrafter"/>
</dbReference>
<dbReference type="CDD" id="cd00056">
    <property type="entry name" value="ENDO3c"/>
    <property type="match status" value="1"/>
</dbReference>
<keyword evidence="10" id="KW-0326">Glycosidase</keyword>
<dbReference type="PANTHER" id="PTHR10242:SF2">
    <property type="entry name" value="N-GLYCOSYLASE_DNA LYASE"/>
    <property type="match status" value="1"/>
</dbReference>
<dbReference type="Gene3D" id="1.10.340.30">
    <property type="entry name" value="Hypothetical protein, domain 2"/>
    <property type="match status" value="1"/>
</dbReference>
<comment type="caution">
    <text evidence="14">The sequence shown here is derived from an EMBL/GenBank/DDBJ whole genome shotgun (WGS) entry which is preliminary data.</text>
</comment>
<evidence type="ECO:0000256" key="10">
    <source>
        <dbReference type="ARBA" id="ARBA00023295"/>
    </source>
</evidence>
<dbReference type="EMBL" id="CAKKNE010000005">
    <property type="protein sequence ID" value="CAH0375569.1"/>
    <property type="molecule type" value="Genomic_DNA"/>
</dbReference>
<evidence type="ECO:0000256" key="11">
    <source>
        <dbReference type="ARBA" id="ARBA00044632"/>
    </source>
</evidence>
<evidence type="ECO:0000256" key="2">
    <source>
        <dbReference type="ARBA" id="ARBA00010679"/>
    </source>
</evidence>
<comment type="catalytic activity">
    <reaction evidence="11">
        <text>2'-deoxyribonucleotide-(2'-deoxyribose 5'-phosphate)-2'-deoxyribonucleotide-DNA = a 3'-end 2'-deoxyribonucleotide-(2,3-dehydro-2,3-deoxyribose 5'-phosphate)-DNA + a 5'-end 5'-phospho-2'-deoxyribonucleoside-DNA + H(+)</text>
        <dbReference type="Rhea" id="RHEA:66592"/>
        <dbReference type="Rhea" id="RHEA-COMP:13180"/>
        <dbReference type="Rhea" id="RHEA-COMP:16897"/>
        <dbReference type="Rhea" id="RHEA-COMP:17067"/>
        <dbReference type="ChEBI" id="CHEBI:15378"/>
        <dbReference type="ChEBI" id="CHEBI:136412"/>
        <dbReference type="ChEBI" id="CHEBI:157695"/>
        <dbReference type="ChEBI" id="CHEBI:167181"/>
        <dbReference type="EC" id="4.2.99.18"/>
    </reaction>
</comment>
<evidence type="ECO:0000256" key="3">
    <source>
        <dbReference type="ARBA" id="ARBA00012720"/>
    </source>
</evidence>
<dbReference type="SUPFAM" id="SSF48150">
    <property type="entry name" value="DNA-glycosylase"/>
    <property type="match status" value="1"/>
</dbReference>
<keyword evidence="7" id="KW-0456">Lyase</keyword>
<dbReference type="GO" id="GO:0006285">
    <property type="term" value="P:base-excision repair, AP site formation"/>
    <property type="evidence" value="ECO:0007669"/>
    <property type="project" value="TreeGrafter"/>
</dbReference>
<dbReference type="Pfam" id="PF07934">
    <property type="entry name" value="OGG_N"/>
    <property type="match status" value="1"/>
</dbReference>
<proteinExistence type="inferred from homology"/>
<feature type="compositionally biased region" description="Basic and acidic residues" evidence="12">
    <location>
        <begin position="326"/>
        <end position="337"/>
    </location>
</feature>
<evidence type="ECO:0000259" key="13">
    <source>
        <dbReference type="SMART" id="SM00478"/>
    </source>
</evidence>
<comment type="subcellular location">
    <subcellularLocation>
        <location evidence="1">Nucleus</location>
    </subcellularLocation>
</comment>
<dbReference type="InterPro" id="IPR012904">
    <property type="entry name" value="OGG_N"/>
</dbReference>
<feature type="compositionally biased region" description="Low complexity" evidence="12">
    <location>
        <begin position="401"/>
        <end position="433"/>
    </location>
</feature>
<dbReference type="Gene3D" id="1.10.1670.10">
    <property type="entry name" value="Helix-hairpin-Helix base-excision DNA repair enzymes (C-terminal)"/>
    <property type="match status" value="1"/>
</dbReference>
<dbReference type="FunFam" id="1.10.1670.10:FF:000005">
    <property type="entry name" value="N-glycosylase/DNA lyase OGG1"/>
    <property type="match status" value="1"/>
</dbReference>
<dbReference type="InterPro" id="IPR052054">
    <property type="entry name" value="Oxidative_DNA_repair_enzyme"/>
</dbReference>
<reference evidence="14" key="1">
    <citation type="submission" date="2021-11" db="EMBL/GenBank/DDBJ databases">
        <authorList>
            <consortium name="Genoscope - CEA"/>
            <person name="William W."/>
        </authorList>
    </citation>
    <scope>NUCLEOTIDE SEQUENCE</scope>
</reference>
<dbReference type="OrthoDB" id="238681at2759"/>
<accession>A0A8J2SXV7</accession>
<feature type="compositionally biased region" description="Basic residues" evidence="12">
    <location>
        <begin position="385"/>
        <end position="400"/>
    </location>
</feature>
<dbReference type="GO" id="GO:0140078">
    <property type="term" value="F:class I DNA-(apurinic or apyrimidinic site) endonuclease activity"/>
    <property type="evidence" value="ECO:0007669"/>
    <property type="project" value="UniProtKB-EC"/>
</dbReference>
<dbReference type="InterPro" id="IPR011257">
    <property type="entry name" value="DNA_glycosylase"/>
</dbReference>
<evidence type="ECO:0000256" key="7">
    <source>
        <dbReference type="ARBA" id="ARBA00023239"/>
    </source>
</evidence>
<keyword evidence="15" id="KW-1185">Reference proteome</keyword>
<dbReference type="InterPro" id="IPR003265">
    <property type="entry name" value="HhH-GPD_domain"/>
</dbReference>
<dbReference type="AlphaFoldDB" id="A0A8J2SXV7"/>
<keyword evidence="8" id="KW-0539">Nucleus</keyword>
<dbReference type="Pfam" id="PF00730">
    <property type="entry name" value="HhH-GPD"/>
    <property type="match status" value="1"/>
</dbReference>
<dbReference type="InterPro" id="IPR023170">
    <property type="entry name" value="HhH_base_excis_C"/>
</dbReference>
<feature type="region of interest" description="Disordered" evidence="12">
    <location>
        <begin position="326"/>
        <end position="485"/>
    </location>
</feature>
<evidence type="ECO:0000256" key="1">
    <source>
        <dbReference type="ARBA" id="ARBA00004123"/>
    </source>
</evidence>
<dbReference type="Gene3D" id="3.30.310.40">
    <property type="match status" value="1"/>
</dbReference>
<dbReference type="GO" id="GO:0006289">
    <property type="term" value="P:nucleotide-excision repair"/>
    <property type="evidence" value="ECO:0007669"/>
    <property type="project" value="InterPro"/>
</dbReference>
<keyword evidence="5" id="KW-0378">Hydrolase</keyword>
<sequence length="485" mass="53099">MVRPPSTPWRSLGLSAGELKLAHTLPTGQAFGWRRNGDEYHGVLGDAAVAVREHPSTKCCEWRAAADREAEAKRRLDDYFRVSTSFEELYAGWSASDERFAAVAPAVRGVRILRQDPFECLISFICSSNNNIARITLMLTRLREAFGTKVELPSLDDGESIILHTFPSPDKLCDIDDKVLRDLGFGYRAPYVINTCKTIAEKGPGFLEGLRTKTRQECKEALLECSGVGPKVADCVALFSLDQAACIPVDTHVWRIARRDYDATLEDVASITPTVYERVGDLFRDRFGPTAGWAHAVLFAAELPAFRSALPAAVVEEMDAFRDDEKRAAKEAREARKARVAAKKGGTPPKPASKKPVRKATVAKQAATPPPAPADPEDDADLICRPKKSPAKKPSARKPAAKPSSKPAKPAARKPSVAKQAAKPAKKATAAKSPRSRRPPRSRAPPRTRKLGGRRWRKGTSLYRATRRAVASPRRPANPSMSVAR</sequence>
<dbReference type="EC" id="4.2.99.18" evidence="3"/>
<dbReference type="SUPFAM" id="SSF55945">
    <property type="entry name" value="TATA-box binding protein-like"/>
    <property type="match status" value="1"/>
</dbReference>
<keyword evidence="4" id="KW-0227">DNA damage</keyword>
<protein>
    <recommendedName>
        <fullName evidence="3">DNA-(apurinic or apyrimidinic site) lyase</fullName>
        <ecNumber evidence="3">4.2.99.18</ecNumber>
    </recommendedName>
</protein>
<dbReference type="PANTHER" id="PTHR10242">
    <property type="entry name" value="8-OXOGUANINE DNA GLYCOSYLASE"/>
    <property type="match status" value="1"/>
</dbReference>
<dbReference type="GO" id="GO:0003684">
    <property type="term" value="F:damaged DNA binding"/>
    <property type="evidence" value="ECO:0007669"/>
    <property type="project" value="InterPro"/>
</dbReference>
<evidence type="ECO:0000256" key="5">
    <source>
        <dbReference type="ARBA" id="ARBA00022801"/>
    </source>
</evidence>
<evidence type="ECO:0000256" key="12">
    <source>
        <dbReference type="SAM" id="MobiDB-lite"/>
    </source>
</evidence>
<keyword evidence="6" id="KW-0234">DNA repair</keyword>
<dbReference type="GO" id="GO:0005634">
    <property type="term" value="C:nucleus"/>
    <property type="evidence" value="ECO:0007669"/>
    <property type="project" value="UniProtKB-SubCell"/>
</dbReference>
<evidence type="ECO:0000256" key="9">
    <source>
        <dbReference type="ARBA" id="ARBA00023268"/>
    </source>
</evidence>
<evidence type="ECO:0000256" key="4">
    <source>
        <dbReference type="ARBA" id="ARBA00022763"/>
    </source>
</evidence>